<proteinExistence type="predicted"/>
<reference evidence="4" key="2">
    <citation type="journal article" date="2014" name="ISME J.">
        <title>Microbial stratification in low pH oxic and suboxic macroscopic growths along an acid mine drainage.</title>
        <authorList>
            <person name="Mendez-Garcia C."/>
            <person name="Mesa V."/>
            <person name="Sprenger R.R."/>
            <person name="Richter M."/>
            <person name="Diez M.S."/>
            <person name="Solano J."/>
            <person name="Bargiela R."/>
            <person name="Golyshina O.V."/>
            <person name="Manteca A."/>
            <person name="Ramos J.L."/>
            <person name="Gallego J.R."/>
            <person name="Llorente I."/>
            <person name="Martins Dos Santos V.A."/>
            <person name="Jensen O.N."/>
            <person name="Pelaez A.I."/>
            <person name="Sanchez J."/>
            <person name="Ferrer M."/>
        </authorList>
    </citation>
    <scope>NUCLEOTIDE SEQUENCE</scope>
</reference>
<dbReference type="PANTHER" id="PTHR43637">
    <property type="entry name" value="UPF0273 PROTEIN TM_0370"/>
    <property type="match status" value="1"/>
</dbReference>
<sequence>MASTSTGGKVPRIRTYVDGLDEKIEGGIPQGQVVMVAGEPGTLKSSFAFHVAYHNALKEGRKALYITMEQSRESLLQNMAGLGMDIAPVAGKLSIVDIGLIRKNLDVLDRRSWIEVLKMYARNMRESQGYELLVLDSLQVLETLSEFQHPRADLFQFFEWIRGLGVTGLIILEVRPEVRDFGSYGEDYLSDGIVHLMMSRINEETIQRRLRVVKMRSTNHSTNLYSLLLEKGKFRIARVIST</sequence>
<protein>
    <submittedName>
        <fullName evidence="4">Circadian clock protein, KaiC</fullName>
    </submittedName>
</protein>
<evidence type="ECO:0000256" key="1">
    <source>
        <dbReference type="ARBA" id="ARBA00022741"/>
    </source>
</evidence>
<feature type="domain" description="KaiC" evidence="3">
    <location>
        <begin position="11"/>
        <end position="242"/>
    </location>
</feature>
<dbReference type="Gene3D" id="3.40.50.300">
    <property type="entry name" value="P-loop containing nucleotide triphosphate hydrolases"/>
    <property type="match status" value="1"/>
</dbReference>
<dbReference type="PROSITE" id="PS51146">
    <property type="entry name" value="KAIC"/>
    <property type="match status" value="1"/>
</dbReference>
<dbReference type="InterPro" id="IPR010624">
    <property type="entry name" value="KaiC_dom"/>
</dbReference>
<keyword evidence="2" id="KW-0067">ATP-binding</keyword>
<accession>T1C6X0</accession>
<reference evidence="4" key="1">
    <citation type="submission" date="2013-08" db="EMBL/GenBank/DDBJ databases">
        <authorList>
            <person name="Mendez C."/>
            <person name="Richter M."/>
            <person name="Ferrer M."/>
            <person name="Sanchez J."/>
        </authorList>
    </citation>
    <scope>NUCLEOTIDE SEQUENCE</scope>
</reference>
<name>T1C6X0_9ZZZZ</name>
<evidence type="ECO:0000259" key="3">
    <source>
        <dbReference type="PROSITE" id="PS51146"/>
    </source>
</evidence>
<dbReference type="InterPro" id="IPR027417">
    <property type="entry name" value="P-loop_NTPase"/>
</dbReference>
<evidence type="ECO:0000313" key="4">
    <source>
        <dbReference type="EMBL" id="EQD76598.1"/>
    </source>
</evidence>
<dbReference type="SUPFAM" id="SSF52540">
    <property type="entry name" value="P-loop containing nucleoside triphosphate hydrolases"/>
    <property type="match status" value="1"/>
</dbReference>
<dbReference type="AlphaFoldDB" id="T1C6X0"/>
<organism evidence="4">
    <name type="scientific">mine drainage metagenome</name>
    <dbReference type="NCBI Taxonomy" id="410659"/>
    <lineage>
        <taxon>unclassified sequences</taxon>
        <taxon>metagenomes</taxon>
        <taxon>ecological metagenomes</taxon>
    </lineage>
</organism>
<gene>
    <name evidence="4" type="ORF">B1B_01573</name>
</gene>
<dbReference type="EMBL" id="AUZY01001022">
    <property type="protein sequence ID" value="EQD76598.1"/>
    <property type="molecule type" value="Genomic_DNA"/>
</dbReference>
<dbReference type="GO" id="GO:0005524">
    <property type="term" value="F:ATP binding"/>
    <property type="evidence" value="ECO:0007669"/>
    <property type="project" value="UniProtKB-KW"/>
</dbReference>
<dbReference type="InterPro" id="IPR014774">
    <property type="entry name" value="KaiC-like_dom"/>
</dbReference>
<dbReference type="Pfam" id="PF06745">
    <property type="entry name" value="ATPase"/>
    <property type="match status" value="1"/>
</dbReference>
<comment type="caution">
    <text evidence="4">The sequence shown here is derived from an EMBL/GenBank/DDBJ whole genome shotgun (WGS) entry which is preliminary data.</text>
</comment>
<evidence type="ECO:0000256" key="2">
    <source>
        <dbReference type="ARBA" id="ARBA00022840"/>
    </source>
</evidence>
<keyword evidence="1" id="KW-0547">Nucleotide-binding</keyword>